<feature type="non-terminal residue" evidence="6">
    <location>
        <position position="1"/>
    </location>
</feature>
<keyword evidence="3" id="KW-1015">Disulfide bond</keyword>
<dbReference type="GO" id="GO:0009897">
    <property type="term" value="C:external side of plasma membrane"/>
    <property type="evidence" value="ECO:0007669"/>
    <property type="project" value="TreeGrafter"/>
</dbReference>
<protein>
    <submittedName>
        <fullName evidence="6">Ats1</fullName>
    </submittedName>
</protein>
<dbReference type="PANTHER" id="PTHR10517:SF14">
    <property type="entry name" value="FOLATE RECEPTOR 1-RELATED"/>
    <property type="match status" value="1"/>
</dbReference>
<organism evidence="6">
    <name type="scientific">Micromonas sp. CCMP2099</name>
    <dbReference type="NCBI Taxonomy" id="1442574"/>
    <lineage>
        <taxon>Eukaryota</taxon>
        <taxon>Viridiplantae</taxon>
        <taxon>Chlorophyta</taxon>
        <taxon>Mamiellophyceae</taxon>
        <taxon>Mamiellales</taxon>
        <taxon>Mamiellaceae</taxon>
        <taxon>Micromonas</taxon>
    </lineage>
</organism>
<evidence type="ECO:0000256" key="4">
    <source>
        <dbReference type="SAM" id="SignalP"/>
    </source>
</evidence>
<dbReference type="EMBL" id="KF471078">
    <property type="protein sequence ID" value="AHG29539.1"/>
    <property type="molecule type" value="mRNA"/>
</dbReference>
<proteinExistence type="evidence at transcript level"/>
<dbReference type="InterPro" id="IPR018143">
    <property type="entry name" value="Folate_rcpt-like"/>
</dbReference>
<evidence type="ECO:0000256" key="3">
    <source>
        <dbReference type="ARBA" id="ARBA00023157"/>
    </source>
</evidence>
<reference evidence="6" key="1">
    <citation type="submission" date="2013-07" db="EMBL/GenBank/DDBJ databases">
        <title>Riboswitches are present across eukaryotes and reveal alternatives to vitamin B1 uptake in widespread marine microbes.</title>
        <authorList>
            <person name="Worden A.Z."/>
            <person name="McRose D."/>
            <person name="Sudek S."/>
            <person name="Yu H."/>
        </authorList>
    </citation>
    <scope>NUCLEOTIDE SEQUENCE</scope>
</reference>
<evidence type="ECO:0000256" key="2">
    <source>
        <dbReference type="ARBA" id="ARBA00022729"/>
    </source>
</evidence>
<dbReference type="AlphaFoldDB" id="A0A0B4L3K5"/>
<accession>A0A0B4L3K5</accession>
<feature type="domain" description="Folate receptor-like" evidence="5">
    <location>
        <begin position="29"/>
        <end position="219"/>
    </location>
</feature>
<dbReference type="Pfam" id="PF03024">
    <property type="entry name" value="Folate_rec"/>
    <property type="match status" value="1"/>
</dbReference>
<gene>
    <name evidence="6" type="primary">ats1</name>
</gene>
<name>A0A0B4L3K5_9CHLO</name>
<comment type="similarity">
    <text evidence="1">Belongs to the folate receptor family.</text>
</comment>
<evidence type="ECO:0000313" key="6">
    <source>
        <dbReference type="EMBL" id="AHG29539.1"/>
    </source>
</evidence>
<feature type="signal peptide" evidence="4">
    <location>
        <begin position="1"/>
        <end position="26"/>
    </location>
</feature>
<sequence>LRSNLEMAATSLRATVALVTLAAVSACEVCHLHYFHKDVASKTTMTSSSYCKEYKDQACCTAEVAAGVGNAQQGYLYPDHNPATGCGKLSSTCEAFFIEEGCFYECDHNLGKWRKHDDCDDESAAGTDWAENGWEIEGMPIKASYCDAWFEACKGPDNKLCMGVNSTDGKPQYGYFDQPTCHKDQGKGGCKRIDEVYSSGFHMCETMWQGSFKYETNATADAYVMTFTEGVVNPNNAKFTAKTYPDACPGKLGAINFTQAELEGCDASAIYAAKSYLGFSSGASSSLRAHGSVFGTAAALVVAASLLA</sequence>
<dbReference type="PANTHER" id="PTHR10517">
    <property type="entry name" value="FOLATE RECEPTOR"/>
    <property type="match status" value="1"/>
</dbReference>
<dbReference type="GO" id="GO:0038023">
    <property type="term" value="F:signaling receptor activity"/>
    <property type="evidence" value="ECO:0007669"/>
    <property type="project" value="TreeGrafter"/>
</dbReference>
<dbReference type="InterPro" id="IPR004269">
    <property type="entry name" value="Folate_rcpt"/>
</dbReference>
<feature type="chain" id="PRO_5002093061" evidence="4">
    <location>
        <begin position="27"/>
        <end position="308"/>
    </location>
</feature>
<evidence type="ECO:0000259" key="5">
    <source>
        <dbReference type="Pfam" id="PF03024"/>
    </source>
</evidence>
<keyword evidence="2 4" id="KW-0732">Signal</keyword>
<evidence type="ECO:0000256" key="1">
    <source>
        <dbReference type="ARBA" id="ARBA00007932"/>
    </source>
</evidence>